<dbReference type="NCBIfam" id="TIGR00417">
    <property type="entry name" value="speE"/>
    <property type="match status" value="1"/>
</dbReference>
<dbReference type="InterPro" id="IPR001045">
    <property type="entry name" value="Spermi_synthase"/>
</dbReference>
<evidence type="ECO:0000256" key="3">
    <source>
        <dbReference type="ARBA" id="ARBA00023066"/>
    </source>
</evidence>
<feature type="active site" description="Proton acceptor" evidence="5 6">
    <location>
        <position position="156"/>
    </location>
</feature>
<dbReference type="HAMAP" id="MF_00198">
    <property type="entry name" value="Spermidine_synth"/>
    <property type="match status" value="1"/>
</dbReference>
<feature type="binding site" evidence="5">
    <location>
        <begin position="156"/>
        <end position="159"/>
    </location>
    <ligand>
        <name>spermidine</name>
        <dbReference type="ChEBI" id="CHEBI:57834"/>
    </ligand>
</feature>
<dbReference type="Proteomes" id="UP000885690">
    <property type="component" value="Unassembled WGS sequence"/>
</dbReference>
<feature type="binding site" evidence="5">
    <location>
        <position position="86"/>
    </location>
    <ligand>
        <name>spermidine</name>
        <dbReference type="ChEBI" id="CHEBI:57834"/>
    </ligand>
</feature>
<dbReference type="PANTHER" id="PTHR11558">
    <property type="entry name" value="SPERMIDINE/SPERMINE SYNTHASE"/>
    <property type="match status" value="1"/>
</dbReference>
<evidence type="ECO:0000256" key="2">
    <source>
        <dbReference type="ARBA" id="ARBA00022679"/>
    </source>
</evidence>
<dbReference type="Gene3D" id="2.30.140.10">
    <property type="entry name" value="Spermidine synthase, tetramerisation domain"/>
    <property type="match status" value="1"/>
</dbReference>
<evidence type="ECO:0000313" key="10">
    <source>
        <dbReference type="EMBL" id="HDD53433.1"/>
    </source>
</evidence>
<dbReference type="PROSITE" id="PS01330">
    <property type="entry name" value="PABS_1"/>
    <property type="match status" value="1"/>
</dbReference>
<dbReference type="SUPFAM" id="SSF53335">
    <property type="entry name" value="S-adenosyl-L-methionine-dependent methyltransferases"/>
    <property type="match status" value="1"/>
</dbReference>
<keyword evidence="3 5" id="KW-0745">Spermidine biosynthesis</keyword>
<dbReference type="GO" id="GO:0005829">
    <property type="term" value="C:cytosol"/>
    <property type="evidence" value="ECO:0007669"/>
    <property type="project" value="TreeGrafter"/>
</dbReference>
<dbReference type="InterPro" id="IPR029063">
    <property type="entry name" value="SAM-dependent_MTases_sf"/>
</dbReference>
<feature type="binding site" evidence="5">
    <location>
        <position position="106"/>
    </location>
    <ligand>
        <name>S-methyl-5'-thioadenosine</name>
        <dbReference type="ChEBI" id="CHEBI:17509"/>
    </ligand>
</feature>
<comment type="similarity">
    <text evidence="1 5 7">Belongs to the spermidine/spermine synthase family.</text>
</comment>
<feature type="binding site" evidence="5">
    <location>
        <position position="31"/>
    </location>
    <ligand>
        <name>S-methyl-5'-thioadenosine</name>
        <dbReference type="ChEBI" id="CHEBI:17509"/>
    </ligand>
</feature>
<evidence type="ECO:0000256" key="1">
    <source>
        <dbReference type="ARBA" id="ARBA00007867"/>
    </source>
</evidence>
<feature type="domain" description="PABS" evidence="9">
    <location>
        <begin position="2"/>
        <end position="235"/>
    </location>
</feature>
<comment type="caution">
    <text evidence="10">The sequence shown here is derived from an EMBL/GenBank/DDBJ whole genome shotgun (WGS) entry which is preliminary data.</text>
</comment>
<dbReference type="UniPathway" id="UPA00248">
    <property type="reaction ID" value="UER00314"/>
</dbReference>
<evidence type="ECO:0000256" key="4">
    <source>
        <dbReference type="ARBA" id="ARBA00023115"/>
    </source>
</evidence>
<reference evidence="10" key="1">
    <citation type="journal article" date="2020" name="mSystems">
        <title>Genome- and Community-Level Interaction Insights into Carbon Utilization and Element Cycling Functions of Hydrothermarchaeota in Hydrothermal Sediment.</title>
        <authorList>
            <person name="Zhou Z."/>
            <person name="Liu Y."/>
            <person name="Xu W."/>
            <person name="Pan J."/>
            <person name="Luo Z.H."/>
            <person name="Li M."/>
        </authorList>
    </citation>
    <scope>NUCLEOTIDE SEQUENCE [LARGE SCALE GENOMIC DNA]</scope>
    <source>
        <strain evidence="10">HyVt-115</strain>
    </source>
</reference>
<evidence type="ECO:0000256" key="8">
    <source>
        <dbReference type="RuleBase" id="RU003837"/>
    </source>
</evidence>
<organism evidence="10">
    <name type="scientific">Thermosulfidibacter takaii</name>
    <dbReference type="NCBI Taxonomy" id="412593"/>
    <lineage>
        <taxon>Bacteria</taxon>
        <taxon>Pseudomonadati</taxon>
        <taxon>Thermosulfidibacterota</taxon>
        <taxon>Thermosulfidibacteria</taxon>
        <taxon>Thermosulfidibacterales</taxon>
        <taxon>Thermosulfidibacteraceae</taxon>
    </lineage>
</organism>
<dbReference type="AlphaFoldDB" id="A0A7C0U7E4"/>
<dbReference type="PROSITE" id="PS51006">
    <property type="entry name" value="PABS_2"/>
    <property type="match status" value="1"/>
</dbReference>
<comment type="catalytic activity">
    <reaction evidence="5 8">
        <text>S-adenosyl 3-(methylsulfanyl)propylamine + putrescine = S-methyl-5'-thioadenosine + spermidine + H(+)</text>
        <dbReference type="Rhea" id="RHEA:12721"/>
        <dbReference type="ChEBI" id="CHEBI:15378"/>
        <dbReference type="ChEBI" id="CHEBI:17509"/>
        <dbReference type="ChEBI" id="CHEBI:57443"/>
        <dbReference type="ChEBI" id="CHEBI:57834"/>
        <dbReference type="ChEBI" id="CHEBI:326268"/>
        <dbReference type="EC" id="2.5.1.16"/>
    </reaction>
</comment>
<dbReference type="InterPro" id="IPR030373">
    <property type="entry name" value="PABS_CS"/>
</dbReference>
<feature type="binding site" evidence="5">
    <location>
        <position position="163"/>
    </location>
    <ligand>
        <name>S-methyl-5'-thioadenosine</name>
        <dbReference type="ChEBI" id="CHEBI:17509"/>
    </ligand>
</feature>
<dbReference type="InterPro" id="IPR030374">
    <property type="entry name" value="PABS"/>
</dbReference>
<dbReference type="InterPro" id="IPR035246">
    <property type="entry name" value="Spermidine_synt_N"/>
</dbReference>
<dbReference type="EC" id="2.5.1.16" evidence="5"/>
<evidence type="ECO:0000259" key="9">
    <source>
        <dbReference type="PROSITE" id="PS51006"/>
    </source>
</evidence>
<name>A0A7C0U7E4_9BACT</name>
<feature type="binding site" evidence="5">
    <location>
        <begin position="137"/>
        <end position="138"/>
    </location>
    <ligand>
        <name>S-methyl-5'-thioadenosine</name>
        <dbReference type="ChEBI" id="CHEBI:17509"/>
    </ligand>
</feature>
<comment type="pathway">
    <text evidence="5">Amine and polyamine biosynthesis; spermidine biosynthesis; spermidine from putrescine: step 1/1.</text>
</comment>
<proteinExistence type="inferred from homology"/>
<comment type="subunit">
    <text evidence="5">Homodimer or homotetramer.</text>
</comment>
<dbReference type="InterPro" id="IPR037163">
    <property type="entry name" value="Spermidine_synt_N_sf"/>
</dbReference>
<sequence>MDLWYMEKFSENWGLSFRIKRGIYSACSDYQRIDVLETEEFGKLLLLDAAIMFTERDEFTYHEMLVHVPLLTHPSPKKILVIGGGDGGTLREITRHPQVEEIVQVEIDQEVIRVSKEFFPQLASGFSDPRVKIEVADGIKYMAQCPPDTYDVILVDSTDPKGPAEGLFTHQFYAHCHRALKADGILTVQSGSPYFQQDLLARVHQAFKDLFPIAKIYLSGVISYGGLWAFSLGSKRYDPTRGPVRDFPMKGLRYYTPQIHKGAFILPKYLEELLGL</sequence>
<gene>
    <name evidence="5" type="primary">speE</name>
    <name evidence="10" type="ORF">ENF32_05130</name>
</gene>
<evidence type="ECO:0000256" key="5">
    <source>
        <dbReference type="HAMAP-Rule" id="MF_00198"/>
    </source>
</evidence>
<feature type="binding site" evidence="5">
    <location>
        <position position="62"/>
    </location>
    <ligand>
        <name>spermidine</name>
        <dbReference type="ChEBI" id="CHEBI:57834"/>
    </ligand>
</feature>
<accession>A0A7C0U7E4</accession>
<evidence type="ECO:0000256" key="7">
    <source>
        <dbReference type="RuleBase" id="RU003836"/>
    </source>
</evidence>
<dbReference type="Pfam" id="PF01564">
    <property type="entry name" value="Spermine_synth"/>
    <property type="match status" value="1"/>
</dbReference>
<evidence type="ECO:0000256" key="6">
    <source>
        <dbReference type="PROSITE-ProRule" id="PRU00354"/>
    </source>
</evidence>
<dbReference type="CDD" id="cd02440">
    <property type="entry name" value="AdoMet_MTases"/>
    <property type="match status" value="1"/>
</dbReference>
<keyword evidence="2 5" id="KW-0808">Transferase</keyword>
<dbReference type="NCBIfam" id="NF002010">
    <property type="entry name" value="PRK00811.1"/>
    <property type="match status" value="1"/>
</dbReference>
<dbReference type="Gene3D" id="3.40.50.150">
    <property type="entry name" value="Vaccinia Virus protein VP39"/>
    <property type="match status" value="1"/>
</dbReference>
<keyword evidence="4 5" id="KW-0620">Polyamine biosynthesis</keyword>
<comment type="function">
    <text evidence="5">Catalyzes the irreversible transfer of a propylamine group from the amino donor S-adenosylmethioninamine (decarboxy-AdoMet) to putrescine (1,4-diaminobutane) to yield spermidine.</text>
</comment>
<dbReference type="PANTHER" id="PTHR11558:SF11">
    <property type="entry name" value="SPERMIDINE SYNTHASE"/>
    <property type="match status" value="1"/>
</dbReference>
<dbReference type="EMBL" id="DQWS01000188">
    <property type="protein sequence ID" value="HDD53433.1"/>
    <property type="molecule type" value="Genomic_DNA"/>
</dbReference>
<dbReference type="GO" id="GO:0004766">
    <property type="term" value="F:spermidine synthase activity"/>
    <property type="evidence" value="ECO:0007669"/>
    <property type="project" value="UniProtKB-UniRule"/>
</dbReference>
<dbReference type="GO" id="GO:0008295">
    <property type="term" value="P:spermidine biosynthetic process"/>
    <property type="evidence" value="ECO:0007669"/>
    <property type="project" value="UniProtKB-UniRule"/>
</dbReference>
<protein>
    <recommendedName>
        <fullName evidence="5">Polyamine aminopropyltransferase</fullName>
    </recommendedName>
    <alternativeName>
        <fullName evidence="5">Putrescine aminopropyltransferase</fullName>
        <shortName evidence="5">PAPT</shortName>
    </alternativeName>
    <alternativeName>
        <fullName evidence="5">Spermidine synthase</fullName>
        <shortName evidence="5">SPDS</shortName>
        <shortName evidence="5">SPDSY</shortName>
        <ecNumber evidence="5">2.5.1.16</ecNumber>
    </alternativeName>
</protein>
<dbReference type="Pfam" id="PF17284">
    <property type="entry name" value="Spermine_synt_N"/>
    <property type="match status" value="1"/>
</dbReference>